<evidence type="ECO:0000256" key="3">
    <source>
        <dbReference type="ARBA" id="ARBA00022806"/>
    </source>
</evidence>
<proteinExistence type="predicted"/>
<feature type="domain" description="Helicase C-terminal" evidence="6">
    <location>
        <begin position="331"/>
        <end position="478"/>
    </location>
</feature>
<dbReference type="GO" id="GO:0003723">
    <property type="term" value="F:RNA binding"/>
    <property type="evidence" value="ECO:0007669"/>
    <property type="project" value="TreeGrafter"/>
</dbReference>
<dbReference type="SMART" id="SM00490">
    <property type="entry name" value="HELICc"/>
    <property type="match status" value="1"/>
</dbReference>
<dbReference type="eggNOG" id="KOG0340">
    <property type="taxonomic scope" value="Eukaryota"/>
</dbReference>
<dbReference type="CDD" id="cd18787">
    <property type="entry name" value="SF2_C_DEAD"/>
    <property type="match status" value="1"/>
</dbReference>
<dbReference type="STRING" id="574566.I0Z1M1"/>
<dbReference type="InterPro" id="IPR001650">
    <property type="entry name" value="Helicase_C-like"/>
</dbReference>
<dbReference type="OrthoDB" id="10256233at2759"/>
<dbReference type="Pfam" id="PF02151">
    <property type="entry name" value="UVR"/>
    <property type="match status" value="1"/>
</dbReference>
<dbReference type="KEGG" id="csl:COCSUDRAFT_65404"/>
<dbReference type="SUPFAM" id="SSF52540">
    <property type="entry name" value="P-loop containing nucleoside triphosphate hydrolases"/>
    <property type="match status" value="1"/>
</dbReference>
<dbReference type="GO" id="GO:0016787">
    <property type="term" value="F:hydrolase activity"/>
    <property type="evidence" value="ECO:0007669"/>
    <property type="project" value="UniProtKB-KW"/>
</dbReference>
<evidence type="ECO:0000313" key="8">
    <source>
        <dbReference type="Proteomes" id="UP000007264"/>
    </source>
</evidence>
<dbReference type="InterPro" id="IPR050547">
    <property type="entry name" value="DEAD_box_RNA_helicases"/>
</dbReference>
<dbReference type="GeneID" id="17042542"/>
<gene>
    <name evidence="7" type="ORF">COCSUDRAFT_65404</name>
</gene>
<dbReference type="GO" id="GO:0005524">
    <property type="term" value="F:ATP binding"/>
    <property type="evidence" value="ECO:0007669"/>
    <property type="project" value="UniProtKB-KW"/>
</dbReference>
<name>I0Z1M1_COCSC</name>
<protein>
    <submittedName>
        <fullName evidence="7">P-loop containing nucleoside triphosphate hydrolase protein</fullName>
    </submittedName>
</protein>
<dbReference type="RefSeq" id="XP_005649084.1">
    <property type="nucleotide sequence ID" value="XM_005649027.1"/>
</dbReference>
<dbReference type="PANTHER" id="PTHR47963">
    <property type="entry name" value="DEAD-BOX ATP-DEPENDENT RNA HELICASE 47, MITOCHONDRIAL"/>
    <property type="match status" value="1"/>
</dbReference>
<dbReference type="AlphaFoldDB" id="I0Z1M1"/>
<dbReference type="EMBL" id="AGSI01000005">
    <property type="protein sequence ID" value="EIE24540.1"/>
    <property type="molecule type" value="Genomic_DNA"/>
</dbReference>
<dbReference type="SMART" id="SM00487">
    <property type="entry name" value="DEXDc"/>
    <property type="match status" value="1"/>
</dbReference>
<dbReference type="Proteomes" id="UP000007264">
    <property type="component" value="Unassembled WGS sequence"/>
</dbReference>
<accession>I0Z1M1</accession>
<reference evidence="7 8" key="1">
    <citation type="journal article" date="2012" name="Genome Biol.">
        <title>The genome of the polar eukaryotic microalga coccomyxa subellipsoidea reveals traits of cold adaptation.</title>
        <authorList>
            <person name="Blanc G."/>
            <person name="Agarkova I."/>
            <person name="Grimwood J."/>
            <person name="Kuo A."/>
            <person name="Brueggeman A."/>
            <person name="Dunigan D."/>
            <person name="Gurnon J."/>
            <person name="Ladunga I."/>
            <person name="Lindquist E."/>
            <person name="Lucas S."/>
            <person name="Pangilinan J."/>
            <person name="Proschold T."/>
            <person name="Salamov A."/>
            <person name="Schmutz J."/>
            <person name="Weeks D."/>
            <person name="Yamada T."/>
            <person name="Claverie J.M."/>
            <person name="Grigoriev I."/>
            <person name="Van Etten J."/>
            <person name="Lomsadze A."/>
            <person name="Borodovsky M."/>
        </authorList>
    </citation>
    <scope>NUCLEOTIDE SEQUENCE [LARGE SCALE GENOMIC DNA]</scope>
    <source>
        <strain evidence="7 8">C-169</strain>
    </source>
</reference>
<comment type="caution">
    <text evidence="7">The sequence shown here is derived from an EMBL/GenBank/DDBJ whole genome shotgun (WGS) entry which is preliminary data.</text>
</comment>
<feature type="domain" description="Helicase ATP-binding" evidence="5">
    <location>
        <begin position="89"/>
        <end position="293"/>
    </location>
</feature>
<evidence type="ECO:0000313" key="7">
    <source>
        <dbReference type="EMBL" id="EIE24540.1"/>
    </source>
</evidence>
<dbReference type="InterPro" id="IPR011545">
    <property type="entry name" value="DEAD/DEAH_box_helicase_dom"/>
</dbReference>
<keyword evidence="4" id="KW-0067">ATP-binding</keyword>
<evidence type="ECO:0000256" key="4">
    <source>
        <dbReference type="ARBA" id="ARBA00022840"/>
    </source>
</evidence>
<dbReference type="InterPro" id="IPR001943">
    <property type="entry name" value="UVR_dom"/>
</dbReference>
<dbReference type="GO" id="GO:0003724">
    <property type="term" value="F:RNA helicase activity"/>
    <property type="evidence" value="ECO:0007669"/>
    <property type="project" value="TreeGrafter"/>
</dbReference>
<dbReference type="Gene3D" id="3.40.50.300">
    <property type="entry name" value="P-loop containing nucleotide triphosphate hydrolases"/>
    <property type="match status" value="2"/>
</dbReference>
<dbReference type="Pfam" id="PF00270">
    <property type="entry name" value="DEAD"/>
    <property type="match status" value="1"/>
</dbReference>
<dbReference type="PANTHER" id="PTHR47963:SF10">
    <property type="entry name" value="ATP-DEPENDENT RNA HELICASE DDX6_DHH1"/>
    <property type="match status" value="1"/>
</dbReference>
<dbReference type="PROSITE" id="PS51192">
    <property type="entry name" value="HELICASE_ATP_BIND_1"/>
    <property type="match status" value="1"/>
</dbReference>
<organism evidence="7 8">
    <name type="scientific">Coccomyxa subellipsoidea (strain C-169)</name>
    <name type="common">Green microalga</name>
    <dbReference type="NCBI Taxonomy" id="574566"/>
    <lineage>
        <taxon>Eukaryota</taxon>
        <taxon>Viridiplantae</taxon>
        <taxon>Chlorophyta</taxon>
        <taxon>core chlorophytes</taxon>
        <taxon>Trebouxiophyceae</taxon>
        <taxon>Trebouxiophyceae incertae sedis</taxon>
        <taxon>Coccomyxaceae</taxon>
        <taxon>Coccomyxa</taxon>
        <taxon>Coccomyxa subellipsoidea</taxon>
    </lineage>
</organism>
<evidence type="ECO:0000259" key="5">
    <source>
        <dbReference type="PROSITE" id="PS51192"/>
    </source>
</evidence>
<keyword evidence="3" id="KW-0347">Helicase</keyword>
<keyword evidence="1" id="KW-0547">Nucleotide-binding</keyword>
<dbReference type="InterPro" id="IPR014001">
    <property type="entry name" value="Helicase_ATP-bd"/>
</dbReference>
<evidence type="ECO:0000259" key="6">
    <source>
        <dbReference type="PROSITE" id="PS51194"/>
    </source>
</evidence>
<sequence>MHAVPSAGEGSLGDVEPSDANELTTALNNAIAAEDYQLAATLRDRLRQLSGGDAGPPADWQNLGIPSWLAERAEHIGYRFPTDVQRRAAKVICRGADAIIQSATGSGKTLAFAIPLLARLKYPPDAYPEDFQGPQLIIVVPTRELGVQTVMLIYQLFGGSVNAGIPGDPTNMFAYTGPRGIRVKGVLDKEEVLRAKNNGWLFASHVVVGTPQCLAELAASPNPFPLTACLKALAVDEVDAYPKDQKDSLEFVLGQACAQRKQLPKPQVVLVGATLPPEHVLDSYQQQGWVQDAVTLRVGRLGQVPAGLQHRYMVVDEPRKLILMCRQLRLDLAQQGEDTAPARVMVFVGSEEAARAAAMPLRSGLWAEHKVSVLLPHGEEPIQALHAFRDNKASFLLATPSAARGLDLPAVSHVYNMDPPEDSVAYLHRAGRAGRIGSPVKGIVTTLVTQEQVPELLAIAKELNLNLTELPQPPADALTDFEEGNIDTAKKTLDDLYNLL</sequence>
<dbReference type="InterPro" id="IPR027417">
    <property type="entry name" value="P-loop_NTPase"/>
</dbReference>
<keyword evidence="8" id="KW-1185">Reference proteome</keyword>
<dbReference type="Pfam" id="PF00271">
    <property type="entry name" value="Helicase_C"/>
    <property type="match status" value="1"/>
</dbReference>
<keyword evidence="2 7" id="KW-0378">Hydrolase</keyword>
<dbReference type="PROSITE" id="PS51194">
    <property type="entry name" value="HELICASE_CTER"/>
    <property type="match status" value="1"/>
</dbReference>
<evidence type="ECO:0000256" key="1">
    <source>
        <dbReference type="ARBA" id="ARBA00022741"/>
    </source>
</evidence>
<evidence type="ECO:0000256" key="2">
    <source>
        <dbReference type="ARBA" id="ARBA00022801"/>
    </source>
</evidence>